<sequence>MEKLFTQKVLSYTVVFEPDLEAGGFTVTVPALRGCVSEGDTYEEAVSNIKEAIQCYIESLLKHNEEIPIEPDTTLLGRVEVNAPKRYAKVATH</sequence>
<protein>
    <recommendedName>
        <fullName evidence="1">HicB-like antitoxin of toxin-antitoxin system domain-containing protein</fullName>
    </recommendedName>
</protein>
<dbReference type="PANTHER" id="PTHR34504">
    <property type="entry name" value="ANTITOXIN HICB"/>
    <property type="match status" value="1"/>
</dbReference>
<dbReference type="InterPro" id="IPR035069">
    <property type="entry name" value="TTHA1013/TTHA0281-like"/>
</dbReference>
<evidence type="ECO:0000259" key="1">
    <source>
        <dbReference type="Pfam" id="PF15919"/>
    </source>
</evidence>
<dbReference type="AlphaFoldDB" id="A0A0G0DGM3"/>
<organism evidence="2 3">
    <name type="scientific">Berkelbacteria bacterium GW2011_GWA2_35_9</name>
    <dbReference type="NCBI Taxonomy" id="1618333"/>
    <lineage>
        <taxon>Bacteria</taxon>
        <taxon>Candidatus Berkelbacteria</taxon>
    </lineage>
</organism>
<gene>
    <name evidence="2" type="ORF">UR93_C0028G0003</name>
</gene>
<evidence type="ECO:0000313" key="2">
    <source>
        <dbReference type="EMBL" id="KKP87906.1"/>
    </source>
</evidence>
<reference evidence="2 3" key="1">
    <citation type="journal article" date="2015" name="Nature">
        <title>rRNA introns, odd ribosomes, and small enigmatic genomes across a large radiation of phyla.</title>
        <authorList>
            <person name="Brown C.T."/>
            <person name="Hug L.A."/>
            <person name="Thomas B.C."/>
            <person name="Sharon I."/>
            <person name="Castelle C.J."/>
            <person name="Singh A."/>
            <person name="Wilkins M.J."/>
            <person name="Williams K.H."/>
            <person name="Banfield J.F."/>
        </authorList>
    </citation>
    <scope>NUCLEOTIDE SEQUENCE [LARGE SCALE GENOMIC DNA]</scope>
</reference>
<name>A0A0G0DGM3_9BACT</name>
<dbReference type="STRING" id="1618333.UR93_C0028G0003"/>
<evidence type="ECO:0000313" key="3">
    <source>
        <dbReference type="Proteomes" id="UP000034316"/>
    </source>
</evidence>
<dbReference type="Proteomes" id="UP000034316">
    <property type="component" value="Unassembled WGS sequence"/>
</dbReference>
<accession>A0A0G0DGM3</accession>
<dbReference type="SUPFAM" id="SSF143100">
    <property type="entry name" value="TTHA1013/TTHA0281-like"/>
    <property type="match status" value="1"/>
</dbReference>
<dbReference type="InterPro" id="IPR051404">
    <property type="entry name" value="TA_system_antitoxin"/>
</dbReference>
<feature type="domain" description="HicB-like antitoxin of toxin-antitoxin system" evidence="1">
    <location>
        <begin position="12"/>
        <end position="71"/>
    </location>
</feature>
<dbReference type="EMBL" id="LBRB01000028">
    <property type="protein sequence ID" value="KKP87906.1"/>
    <property type="molecule type" value="Genomic_DNA"/>
</dbReference>
<dbReference type="Gene3D" id="3.30.160.250">
    <property type="match status" value="1"/>
</dbReference>
<comment type="caution">
    <text evidence="2">The sequence shown here is derived from an EMBL/GenBank/DDBJ whole genome shotgun (WGS) entry which is preliminary data.</text>
</comment>
<proteinExistence type="predicted"/>
<dbReference type="Pfam" id="PF15919">
    <property type="entry name" value="HicB_lk_antitox"/>
    <property type="match status" value="1"/>
</dbReference>
<dbReference type="PANTHER" id="PTHR34504:SF2">
    <property type="entry name" value="UPF0150 PROTEIN SSL0259"/>
    <property type="match status" value="1"/>
</dbReference>
<dbReference type="InterPro" id="IPR031807">
    <property type="entry name" value="HicB-like"/>
</dbReference>